<keyword evidence="4" id="KW-1185">Reference proteome</keyword>
<protein>
    <recommendedName>
        <fullName evidence="2">Glycine zipper-like domain-containing protein</fullName>
    </recommendedName>
</protein>
<dbReference type="RefSeq" id="WP_086537825.1">
    <property type="nucleotide sequence ID" value="NZ_JBLKRZ010000004.1"/>
</dbReference>
<evidence type="ECO:0000259" key="2">
    <source>
        <dbReference type="Pfam" id="PF26273"/>
    </source>
</evidence>
<proteinExistence type="predicted"/>
<dbReference type="InterPro" id="IPR058598">
    <property type="entry name" value="Gly_zipper-like_dom"/>
</dbReference>
<keyword evidence="1" id="KW-1133">Transmembrane helix</keyword>
<keyword evidence="1" id="KW-0812">Transmembrane</keyword>
<feature type="transmembrane region" description="Helical" evidence="1">
    <location>
        <begin position="38"/>
        <end position="56"/>
    </location>
</feature>
<dbReference type="EMBL" id="NGFO01000053">
    <property type="protein sequence ID" value="OUC75739.1"/>
    <property type="molecule type" value="Genomic_DNA"/>
</dbReference>
<gene>
    <name evidence="3" type="ORF">CA982_25065</name>
</gene>
<evidence type="ECO:0000313" key="4">
    <source>
        <dbReference type="Proteomes" id="UP000194632"/>
    </source>
</evidence>
<keyword evidence="1" id="KW-0472">Membrane</keyword>
<dbReference type="AlphaFoldDB" id="A0A243Q398"/>
<comment type="caution">
    <text evidence="3">The sequence shown here is derived from an EMBL/GenBank/DDBJ whole genome shotgun (WGS) entry which is preliminary data.</text>
</comment>
<name>A0A243Q398_9ACTN</name>
<feature type="domain" description="Glycine zipper-like" evidence="2">
    <location>
        <begin position="14"/>
        <end position="50"/>
    </location>
</feature>
<feature type="transmembrane region" description="Helical" evidence="1">
    <location>
        <begin position="12"/>
        <end position="32"/>
    </location>
</feature>
<reference evidence="3 4" key="1">
    <citation type="submission" date="2017-05" db="EMBL/GenBank/DDBJ databases">
        <title>Biotechnological potential of actinobacteria isolated from South African environments.</title>
        <authorList>
            <person name="Le Roes-Hill M."/>
            <person name="Prins A."/>
            <person name="Durrell K.A."/>
        </authorList>
    </citation>
    <scope>NUCLEOTIDE SEQUENCE [LARGE SCALE GENOMIC DNA]</scope>
    <source>
        <strain evidence="3">BS2</strain>
    </source>
</reference>
<dbReference type="Proteomes" id="UP000194632">
    <property type="component" value="Unassembled WGS sequence"/>
</dbReference>
<sequence length="66" mass="6885">MADNEDGDDEDRASANIGMGIVLGLSFGTAIGAATDNLGMWIAVGLALGAGAWPLFDMTAKAWWRK</sequence>
<evidence type="ECO:0000256" key="1">
    <source>
        <dbReference type="SAM" id="Phobius"/>
    </source>
</evidence>
<accession>A0A243Q398</accession>
<organism evidence="3 4">
    <name type="scientific">Gordonia lacunae</name>
    <dbReference type="NCBI Taxonomy" id="417102"/>
    <lineage>
        <taxon>Bacteria</taxon>
        <taxon>Bacillati</taxon>
        <taxon>Actinomycetota</taxon>
        <taxon>Actinomycetes</taxon>
        <taxon>Mycobacteriales</taxon>
        <taxon>Gordoniaceae</taxon>
        <taxon>Gordonia</taxon>
    </lineage>
</organism>
<dbReference type="Pfam" id="PF26273">
    <property type="entry name" value="Gly_zipper"/>
    <property type="match status" value="1"/>
</dbReference>
<evidence type="ECO:0000313" key="3">
    <source>
        <dbReference type="EMBL" id="OUC75739.1"/>
    </source>
</evidence>